<organism evidence="3 4">
    <name type="scientific">Streptosporangium carneum</name>
    <dbReference type="NCBI Taxonomy" id="47481"/>
    <lineage>
        <taxon>Bacteria</taxon>
        <taxon>Bacillati</taxon>
        <taxon>Actinomycetota</taxon>
        <taxon>Actinomycetes</taxon>
        <taxon>Streptosporangiales</taxon>
        <taxon>Streptosporangiaceae</taxon>
        <taxon>Streptosporangium</taxon>
    </lineage>
</organism>
<comment type="caution">
    <text evidence="3">The sequence shown here is derived from an EMBL/GenBank/DDBJ whole genome shotgun (WGS) entry which is preliminary data.</text>
</comment>
<accession>A0A9W6IB95</accession>
<dbReference type="InterPro" id="IPR013538">
    <property type="entry name" value="ASHA1/2-like_C"/>
</dbReference>
<dbReference type="CDD" id="cd07826">
    <property type="entry name" value="SRPBCC_CalC_Aha1-like_9"/>
    <property type="match status" value="1"/>
</dbReference>
<dbReference type="Gene3D" id="3.30.530.20">
    <property type="match status" value="1"/>
</dbReference>
<dbReference type="EMBL" id="BSEV01000033">
    <property type="protein sequence ID" value="GLK14528.1"/>
    <property type="molecule type" value="Genomic_DNA"/>
</dbReference>
<evidence type="ECO:0000259" key="2">
    <source>
        <dbReference type="Pfam" id="PF08327"/>
    </source>
</evidence>
<name>A0A9W6IB95_9ACTN</name>
<reference evidence="3" key="2">
    <citation type="submission" date="2023-01" db="EMBL/GenBank/DDBJ databases">
        <authorList>
            <person name="Sun Q."/>
            <person name="Evtushenko L."/>
        </authorList>
    </citation>
    <scope>NUCLEOTIDE SEQUENCE</scope>
    <source>
        <strain evidence="3">VKM Ac-2007</strain>
    </source>
</reference>
<sequence length="168" mass="18442">MTPPRHDAEGLSVTAPSDTELVLSRTFSAPRALVFEAFTRPELLRRWHGARGWHLVVCEVDLRPGGAWRFVSRGPGGAELGQSGVYLEVEAPGRLVQTETHDGWDVGAALVTTVFDEGEGRTAMTATVRYPSREIRDSVLRTPMERGAGEAYDRLAELLAETPRTETP</sequence>
<evidence type="ECO:0000313" key="4">
    <source>
        <dbReference type="Proteomes" id="UP001143474"/>
    </source>
</evidence>
<feature type="domain" description="Activator of Hsp90 ATPase homologue 1/2-like C-terminal" evidence="2">
    <location>
        <begin position="29"/>
        <end position="159"/>
    </location>
</feature>
<dbReference type="Proteomes" id="UP001143474">
    <property type="component" value="Unassembled WGS sequence"/>
</dbReference>
<dbReference type="AlphaFoldDB" id="A0A9W6IB95"/>
<keyword evidence="4" id="KW-1185">Reference proteome</keyword>
<dbReference type="Pfam" id="PF08327">
    <property type="entry name" value="AHSA1"/>
    <property type="match status" value="1"/>
</dbReference>
<evidence type="ECO:0000313" key="3">
    <source>
        <dbReference type="EMBL" id="GLK14528.1"/>
    </source>
</evidence>
<dbReference type="InterPro" id="IPR023393">
    <property type="entry name" value="START-like_dom_sf"/>
</dbReference>
<evidence type="ECO:0000256" key="1">
    <source>
        <dbReference type="ARBA" id="ARBA00006817"/>
    </source>
</evidence>
<dbReference type="SUPFAM" id="SSF55961">
    <property type="entry name" value="Bet v1-like"/>
    <property type="match status" value="1"/>
</dbReference>
<gene>
    <name evidence="3" type="ORF">GCM10017600_79400</name>
</gene>
<proteinExistence type="inferred from homology"/>
<reference evidence="3" key="1">
    <citation type="journal article" date="2014" name="Int. J. Syst. Evol. Microbiol.">
        <title>Complete genome sequence of Corynebacterium casei LMG S-19264T (=DSM 44701T), isolated from a smear-ripened cheese.</title>
        <authorList>
            <consortium name="US DOE Joint Genome Institute (JGI-PGF)"/>
            <person name="Walter F."/>
            <person name="Albersmeier A."/>
            <person name="Kalinowski J."/>
            <person name="Ruckert C."/>
        </authorList>
    </citation>
    <scope>NUCLEOTIDE SEQUENCE</scope>
    <source>
        <strain evidence="3">VKM Ac-2007</strain>
    </source>
</reference>
<comment type="similarity">
    <text evidence="1">Belongs to the AHA1 family.</text>
</comment>
<dbReference type="RefSeq" id="WP_271222762.1">
    <property type="nucleotide sequence ID" value="NZ_BAAAVD010000030.1"/>
</dbReference>
<protein>
    <submittedName>
        <fullName evidence="3">ATPase</fullName>
    </submittedName>
</protein>